<dbReference type="PANTHER" id="PTHR11647">
    <property type="entry name" value="HYDRANTOINASE/DIHYDROPYRIMIDINASE FAMILY MEMBER"/>
    <property type="match status" value="1"/>
</dbReference>
<dbReference type="InterPro" id="IPR011059">
    <property type="entry name" value="Metal-dep_hydrolase_composite"/>
</dbReference>
<accession>A0A672S3P6</accession>
<dbReference type="GO" id="GO:0005829">
    <property type="term" value="C:cytosol"/>
    <property type="evidence" value="ECO:0007669"/>
    <property type="project" value="TreeGrafter"/>
</dbReference>
<reference evidence="2" key="2">
    <citation type="submission" date="2025-09" db="UniProtKB">
        <authorList>
            <consortium name="Ensembl"/>
        </authorList>
    </citation>
    <scope>IDENTIFICATION</scope>
</reference>
<feature type="domain" description="Amidohydrolase-related" evidence="1">
    <location>
        <begin position="73"/>
        <end position="118"/>
    </location>
</feature>
<protein>
    <submittedName>
        <fullName evidence="2">Dihydropyrimidinase</fullName>
    </submittedName>
</protein>
<dbReference type="Gene3D" id="3.20.20.140">
    <property type="entry name" value="Metal-dependent hydrolases"/>
    <property type="match status" value="1"/>
</dbReference>
<sequence length="159" mass="17674">MLLEFVHVYRRKKFIYRKMTTQSRILIKGGKVVNVDFSEMTDVYIEDGVISAVGSDLQVAAGTRVIDATDRLMLPGGIDTHTHMELSFMGTTAVDDFHTGTKAAVAGGTTVILDFVIPQKGTTADPKVCCDYSLHMAVTWWDDTVWLLCHVSLRVVRVH</sequence>
<dbReference type="InterPro" id="IPR050378">
    <property type="entry name" value="Metallo-dep_Hydrolases_sf"/>
</dbReference>
<dbReference type="Ensembl" id="ENSSGRT00000102329.1">
    <property type="protein sequence ID" value="ENSSGRP00000096183.1"/>
    <property type="gene ID" value="ENSSGRG00000048039.1"/>
</dbReference>
<dbReference type="GO" id="GO:0004157">
    <property type="term" value="F:dihydropyrimidinase activity"/>
    <property type="evidence" value="ECO:0007669"/>
    <property type="project" value="TreeGrafter"/>
</dbReference>
<dbReference type="Proteomes" id="UP000472262">
    <property type="component" value="Unassembled WGS sequence"/>
</dbReference>
<dbReference type="Pfam" id="PF01979">
    <property type="entry name" value="Amidohydro_1"/>
    <property type="match status" value="1"/>
</dbReference>
<proteinExistence type="predicted"/>
<evidence type="ECO:0000313" key="2">
    <source>
        <dbReference type="Ensembl" id="ENSSGRP00000096183.1"/>
    </source>
</evidence>
<dbReference type="InterPro" id="IPR006680">
    <property type="entry name" value="Amidohydro-rel"/>
</dbReference>
<organism evidence="2 3">
    <name type="scientific">Sinocyclocheilus grahami</name>
    <name type="common">Dianchi golden-line fish</name>
    <name type="synonym">Barbus grahami</name>
    <dbReference type="NCBI Taxonomy" id="75366"/>
    <lineage>
        <taxon>Eukaryota</taxon>
        <taxon>Metazoa</taxon>
        <taxon>Chordata</taxon>
        <taxon>Craniata</taxon>
        <taxon>Vertebrata</taxon>
        <taxon>Euteleostomi</taxon>
        <taxon>Actinopterygii</taxon>
        <taxon>Neopterygii</taxon>
        <taxon>Teleostei</taxon>
        <taxon>Ostariophysi</taxon>
        <taxon>Cypriniformes</taxon>
        <taxon>Cyprinidae</taxon>
        <taxon>Cyprininae</taxon>
        <taxon>Sinocyclocheilus</taxon>
    </lineage>
</organism>
<dbReference type="GO" id="GO:0006208">
    <property type="term" value="P:pyrimidine nucleobase catabolic process"/>
    <property type="evidence" value="ECO:0007669"/>
    <property type="project" value="TreeGrafter"/>
</dbReference>
<keyword evidence="3" id="KW-1185">Reference proteome</keyword>
<evidence type="ECO:0000259" key="1">
    <source>
        <dbReference type="Pfam" id="PF01979"/>
    </source>
</evidence>
<dbReference type="PANTHER" id="PTHR11647:SF50">
    <property type="entry name" value="DIHYDROPYRIMIDINASE"/>
    <property type="match status" value="1"/>
</dbReference>
<evidence type="ECO:0000313" key="3">
    <source>
        <dbReference type="Proteomes" id="UP000472262"/>
    </source>
</evidence>
<name>A0A672S3P6_SINGR</name>
<reference evidence="2" key="1">
    <citation type="submission" date="2025-08" db="UniProtKB">
        <authorList>
            <consortium name="Ensembl"/>
        </authorList>
    </citation>
    <scope>IDENTIFICATION</scope>
</reference>
<dbReference type="SUPFAM" id="SSF51338">
    <property type="entry name" value="Composite domain of metallo-dependent hydrolases"/>
    <property type="match status" value="1"/>
</dbReference>
<dbReference type="AlphaFoldDB" id="A0A672S3P6"/>